<name>A0AB36RHS2_9HYPH</name>
<evidence type="ECO:0000313" key="8">
    <source>
        <dbReference type="Proteomes" id="UP000216215"/>
    </source>
</evidence>
<keyword evidence="8" id="KW-1185">Reference proteome</keyword>
<dbReference type="Gene3D" id="3.40.960.10">
    <property type="entry name" value="VSR Endonuclease"/>
    <property type="match status" value="1"/>
</dbReference>
<keyword evidence="1 6" id="KW-0540">Nuclease</keyword>
<evidence type="ECO:0000256" key="2">
    <source>
        <dbReference type="ARBA" id="ARBA00022759"/>
    </source>
</evidence>
<comment type="function">
    <text evidence="6">May nick specific sequences that contain T:G mispairs resulting from m5C-deamination.</text>
</comment>
<dbReference type="NCBIfam" id="TIGR00632">
    <property type="entry name" value="vsr"/>
    <property type="match status" value="1"/>
</dbReference>
<evidence type="ECO:0000256" key="4">
    <source>
        <dbReference type="ARBA" id="ARBA00022801"/>
    </source>
</evidence>
<protein>
    <recommendedName>
        <fullName evidence="6">Very short patch repair endonuclease</fullName>
        <ecNumber evidence="6">3.1.-.-</ecNumber>
    </recommendedName>
</protein>
<keyword evidence="4 6" id="KW-0378">Hydrolase</keyword>
<dbReference type="RefSeq" id="WP_095482963.1">
    <property type="nucleotide sequence ID" value="NZ_CP088153.1"/>
</dbReference>
<gene>
    <name evidence="7" type="ORF">CIT25_02325</name>
</gene>
<dbReference type="Proteomes" id="UP000216215">
    <property type="component" value="Unassembled WGS sequence"/>
</dbReference>
<dbReference type="EMBL" id="NPKI01000005">
    <property type="protein sequence ID" value="PAQ03913.1"/>
    <property type="molecule type" value="Genomic_DNA"/>
</dbReference>
<dbReference type="InterPro" id="IPR004603">
    <property type="entry name" value="DNA_mismatch_endonuc_vsr"/>
</dbReference>
<evidence type="ECO:0000256" key="3">
    <source>
        <dbReference type="ARBA" id="ARBA00022763"/>
    </source>
</evidence>
<dbReference type="CDD" id="cd00221">
    <property type="entry name" value="Vsr"/>
    <property type="match status" value="1"/>
</dbReference>
<evidence type="ECO:0000256" key="5">
    <source>
        <dbReference type="ARBA" id="ARBA00023204"/>
    </source>
</evidence>
<comment type="similarity">
    <text evidence="6">Belongs to the vsr family.</text>
</comment>
<dbReference type="GO" id="GO:0006298">
    <property type="term" value="P:mismatch repair"/>
    <property type="evidence" value="ECO:0007669"/>
    <property type="project" value="UniProtKB-UniRule"/>
</dbReference>
<evidence type="ECO:0000256" key="1">
    <source>
        <dbReference type="ARBA" id="ARBA00022722"/>
    </source>
</evidence>
<comment type="caution">
    <text evidence="7">The sequence shown here is derived from an EMBL/GenBank/DDBJ whole genome shotgun (WGS) entry which is preliminary data.</text>
</comment>
<sequence>MTANVDPARSRQMSLVRSTGTKPEMAVRRLAHALGYRFRLHRKDLPGKPDLVFSRRQAVIFVHGCFWHGHGCKRGARMPKKNREYWSAKIARNVERDAESVAAIEADGWRVLVIWECEMKDADRLARRLADFLGKHAS</sequence>
<dbReference type="AlphaFoldDB" id="A0AB36RHS2"/>
<keyword evidence="3 6" id="KW-0227">DNA damage</keyword>
<organism evidence="7 8">
    <name type="scientific">Mesorhizobium mediterraneum</name>
    <dbReference type="NCBI Taxonomy" id="43617"/>
    <lineage>
        <taxon>Bacteria</taxon>
        <taxon>Pseudomonadati</taxon>
        <taxon>Pseudomonadota</taxon>
        <taxon>Alphaproteobacteria</taxon>
        <taxon>Hyphomicrobiales</taxon>
        <taxon>Phyllobacteriaceae</taxon>
        <taxon>Mesorhizobium</taxon>
    </lineage>
</organism>
<dbReference type="SUPFAM" id="SSF52980">
    <property type="entry name" value="Restriction endonuclease-like"/>
    <property type="match status" value="1"/>
</dbReference>
<keyword evidence="5 6" id="KW-0234">DNA repair</keyword>
<dbReference type="InterPro" id="IPR011335">
    <property type="entry name" value="Restrct_endonuc-II-like"/>
</dbReference>
<accession>A0AB36RHS2</accession>
<dbReference type="GO" id="GO:0004519">
    <property type="term" value="F:endonuclease activity"/>
    <property type="evidence" value="ECO:0007669"/>
    <property type="project" value="UniProtKB-KW"/>
</dbReference>
<keyword evidence="2 6" id="KW-0255">Endonuclease</keyword>
<dbReference type="Pfam" id="PF03852">
    <property type="entry name" value="Vsr"/>
    <property type="match status" value="1"/>
</dbReference>
<evidence type="ECO:0000256" key="6">
    <source>
        <dbReference type="PIRNR" id="PIRNR018267"/>
    </source>
</evidence>
<reference evidence="8" key="1">
    <citation type="submission" date="2017-08" db="EMBL/GenBank/DDBJ databases">
        <title>Mesorhizobium wenxinae sp. nov., a novel rhizobial species isolated from root nodules of chickpea (Cicer arietinum L.).</title>
        <authorList>
            <person name="Zhang J."/>
        </authorList>
    </citation>
    <scope>NUCLEOTIDE SEQUENCE [LARGE SCALE GENOMIC DNA]</scope>
    <source>
        <strain evidence="8">USDA 3392</strain>
    </source>
</reference>
<dbReference type="GO" id="GO:0016787">
    <property type="term" value="F:hydrolase activity"/>
    <property type="evidence" value="ECO:0007669"/>
    <property type="project" value="UniProtKB-KW"/>
</dbReference>
<proteinExistence type="inferred from homology"/>
<dbReference type="PIRSF" id="PIRSF018267">
    <property type="entry name" value="VSR_endonuc"/>
    <property type="match status" value="1"/>
</dbReference>
<dbReference type="EC" id="3.1.-.-" evidence="6"/>
<evidence type="ECO:0000313" key="7">
    <source>
        <dbReference type="EMBL" id="PAQ03913.1"/>
    </source>
</evidence>